<proteinExistence type="inferred from homology"/>
<dbReference type="GO" id="GO:0005975">
    <property type="term" value="P:carbohydrate metabolic process"/>
    <property type="evidence" value="ECO:0007669"/>
    <property type="project" value="InterPro"/>
</dbReference>
<keyword evidence="4" id="KW-1185">Reference proteome</keyword>
<evidence type="ECO:0000256" key="1">
    <source>
        <dbReference type="ARBA" id="ARBA00006865"/>
    </source>
</evidence>
<dbReference type="PROSITE" id="PS51762">
    <property type="entry name" value="GH16_2"/>
    <property type="match status" value="1"/>
</dbReference>
<protein>
    <recommendedName>
        <fullName evidence="2">GH16 domain-containing protein</fullName>
    </recommendedName>
</protein>
<sequence length="481" mass="54296">MRRGSVTVAIVFAHWTGTAFPGRANSRTERTSLMIAAVRRQVLCVASIIVALGSATPAWCAGWELVFSDEFNGDKLDRTKWATRYIYNNETMDRFNDEKQRYRDNHVVSEGVLNLTAKKNEGADTFDSAMIRSHQTFYYGYYEARVFLPNARGSWPAFWLEADYDIDGKFWHPPEIDIFEYVINGVEDKPNMLHSNAMSKDKWTPQSYTYLDSSFVLRFQDMVSKEDLNKDWHIAGFVWAPDRISFFWDGRLVYTRMYQWLRKDGQLGPPAHIDLNFAIGGAAWAGRHGIDDAAFPQTFKIDYVRVCQFTSSERGSRKCGPSDVTPDPNEFGYRAALNDMPKPTFLNVTNVVADKKPDAGVLSLSTTDPLKIEIPIKIPNDYPTNRTLHAYVFDETTGVMVASAKKPLQQVSRKEGEDGVSVIEFALPAVPREGNYLLGSKLTAEVAGEVGPKEVPVACDTTVIQPKKARSCRLLSLHVRR</sequence>
<dbReference type="InterPro" id="IPR000757">
    <property type="entry name" value="Beta-glucanase-like"/>
</dbReference>
<dbReference type="SUPFAM" id="SSF49899">
    <property type="entry name" value="Concanavalin A-like lectins/glucanases"/>
    <property type="match status" value="1"/>
</dbReference>
<feature type="domain" description="GH16" evidence="2">
    <location>
        <begin position="13"/>
        <end position="312"/>
    </location>
</feature>
<dbReference type="Gene3D" id="2.60.120.200">
    <property type="match status" value="1"/>
</dbReference>
<dbReference type="Proteomes" id="UP000051936">
    <property type="component" value="Unassembled WGS sequence"/>
</dbReference>
<organism evidence="3 4">
    <name type="scientific">Bradyrhizobium manausense</name>
    <dbReference type="NCBI Taxonomy" id="989370"/>
    <lineage>
        <taxon>Bacteria</taxon>
        <taxon>Pseudomonadati</taxon>
        <taxon>Pseudomonadota</taxon>
        <taxon>Alphaproteobacteria</taxon>
        <taxon>Hyphomicrobiales</taxon>
        <taxon>Nitrobacteraceae</taxon>
        <taxon>Bradyrhizobium</taxon>
    </lineage>
</organism>
<dbReference type="GO" id="GO:0004553">
    <property type="term" value="F:hydrolase activity, hydrolyzing O-glycosyl compounds"/>
    <property type="evidence" value="ECO:0007669"/>
    <property type="project" value="InterPro"/>
</dbReference>
<dbReference type="PANTHER" id="PTHR10963:SF55">
    <property type="entry name" value="GLYCOSIDE HYDROLASE FAMILY 16 PROTEIN"/>
    <property type="match status" value="1"/>
</dbReference>
<evidence type="ECO:0000313" key="3">
    <source>
        <dbReference type="EMBL" id="KRQ12983.1"/>
    </source>
</evidence>
<name>A0A0R3DTF6_9BRAD</name>
<reference evidence="3 4" key="1">
    <citation type="submission" date="2015-09" db="EMBL/GenBank/DDBJ databases">
        <title>Draft Genome Sequence of Bradyrhizobium manausense Strain BR 3351T, a Novel Symbiotic Nitrogen-Fixing Alphaproteobacterium Isolated from Brazilian Amazon Rain Forest.</title>
        <authorList>
            <person name="De Araujo J.L."/>
            <person name="Zilli J.E."/>
        </authorList>
    </citation>
    <scope>NUCLEOTIDE SEQUENCE [LARGE SCALE GENOMIC DNA]</scope>
    <source>
        <strain evidence="3 4">BR3351</strain>
    </source>
</reference>
<dbReference type="STRING" id="989370.AOQ71_15540"/>
<dbReference type="Pfam" id="PF00722">
    <property type="entry name" value="Glyco_hydro_16"/>
    <property type="match status" value="1"/>
</dbReference>
<comment type="caution">
    <text evidence="3">The sequence shown here is derived from an EMBL/GenBank/DDBJ whole genome shotgun (WGS) entry which is preliminary data.</text>
</comment>
<evidence type="ECO:0000313" key="4">
    <source>
        <dbReference type="Proteomes" id="UP000051936"/>
    </source>
</evidence>
<dbReference type="PANTHER" id="PTHR10963">
    <property type="entry name" value="GLYCOSYL HYDROLASE-RELATED"/>
    <property type="match status" value="1"/>
</dbReference>
<dbReference type="AlphaFoldDB" id="A0A0R3DTF6"/>
<evidence type="ECO:0000259" key="2">
    <source>
        <dbReference type="PROSITE" id="PS51762"/>
    </source>
</evidence>
<dbReference type="CDD" id="cd08023">
    <property type="entry name" value="GH16_laminarinase_like"/>
    <property type="match status" value="1"/>
</dbReference>
<accession>A0A0R3DTF6</accession>
<comment type="similarity">
    <text evidence="1">Belongs to the glycosyl hydrolase 16 family.</text>
</comment>
<dbReference type="EMBL" id="LJYG01000061">
    <property type="protein sequence ID" value="KRQ12983.1"/>
    <property type="molecule type" value="Genomic_DNA"/>
</dbReference>
<gene>
    <name evidence="3" type="ORF">AOQ71_15540</name>
</gene>
<dbReference type="InterPro" id="IPR050546">
    <property type="entry name" value="Glycosyl_Hydrlase_16"/>
</dbReference>
<dbReference type="InterPro" id="IPR013320">
    <property type="entry name" value="ConA-like_dom_sf"/>
</dbReference>